<evidence type="ECO:0000313" key="4">
    <source>
        <dbReference type="Proteomes" id="UP001164712"/>
    </source>
</evidence>
<feature type="domain" description="Flagellar protein FlgJ N-terminal" evidence="2">
    <location>
        <begin position="43"/>
        <end position="93"/>
    </location>
</feature>
<evidence type="ECO:0000256" key="1">
    <source>
        <dbReference type="ARBA" id="ARBA00022795"/>
    </source>
</evidence>
<dbReference type="RefSeq" id="WP_045048842.1">
    <property type="nucleotide sequence ID" value="NZ_CP114058.1"/>
</dbReference>
<keyword evidence="4" id="KW-1185">Reference proteome</keyword>
<keyword evidence="1" id="KW-1005">Bacterial flagellum biogenesis</keyword>
<evidence type="ECO:0000259" key="2">
    <source>
        <dbReference type="Pfam" id="PF10135"/>
    </source>
</evidence>
<gene>
    <name evidence="3" type="ORF">O1V66_17565</name>
</gene>
<reference evidence="3" key="1">
    <citation type="submission" date="2022-12" db="EMBL/GenBank/DDBJ databases">
        <title>Complete genome sequence of an Australian strain of Rouxiella badensis DAR84756 and resolution of the R. badensis DSM100043 and R. chamberiensis DSM28324 genomes.</title>
        <authorList>
            <person name="Paul S."/>
            <person name="Anderson P.J."/>
            <person name="Maynard G."/>
            <person name="Dyall-Smith M."/>
            <person name="Kudinha T."/>
        </authorList>
    </citation>
    <scope>NUCLEOTIDE SEQUENCE</scope>
    <source>
        <strain evidence="3">DSM 28324</strain>
    </source>
</reference>
<dbReference type="InterPro" id="IPR019301">
    <property type="entry name" value="Flagellar_prot_FlgJ_N"/>
</dbReference>
<accession>A0ABY7HMP5</accession>
<protein>
    <submittedName>
        <fullName evidence="3">Rod-binding protein</fullName>
    </submittedName>
</protein>
<dbReference type="Pfam" id="PF10135">
    <property type="entry name" value="Rod-binding"/>
    <property type="match status" value="1"/>
</dbReference>
<evidence type="ECO:0000313" key="3">
    <source>
        <dbReference type="EMBL" id="WAT00652.1"/>
    </source>
</evidence>
<dbReference type="Proteomes" id="UP001164712">
    <property type="component" value="Chromosome"/>
</dbReference>
<name>A0ABY7HMP5_9GAMM</name>
<proteinExistence type="predicted"/>
<sequence length="104" mass="11448">MIDAINTARSYIPGDIGGTPKPQTLAQASEQFEALFLRSMTRQMRKASDALVGDDDPFNSKQQRMLRDFYDDRLSQTLAAQHCSGMAELLVKQLGKAAPSTPDT</sequence>
<dbReference type="EMBL" id="CP114058">
    <property type="protein sequence ID" value="WAT00652.1"/>
    <property type="molecule type" value="Genomic_DNA"/>
</dbReference>
<organism evidence="3 4">
    <name type="scientific">Rouxiella chamberiensis</name>
    <dbReference type="NCBI Taxonomy" id="1513468"/>
    <lineage>
        <taxon>Bacteria</taxon>
        <taxon>Pseudomonadati</taxon>
        <taxon>Pseudomonadota</taxon>
        <taxon>Gammaproteobacteria</taxon>
        <taxon>Enterobacterales</taxon>
        <taxon>Yersiniaceae</taxon>
        <taxon>Rouxiella</taxon>
    </lineage>
</organism>